<organism evidence="6 7">
    <name type="scientific">Neolewinella antarctica</name>
    <dbReference type="NCBI Taxonomy" id="442734"/>
    <lineage>
        <taxon>Bacteria</taxon>
        <taxon>Pseudomonadati</taxon>
        <taxon>Bacteroidota</taxon>
        <taxon>Saprospiria</taxon>
        <taxon>Saprospirales</taxon>
        <taxon>Lewinellaceae</taxon>
        <taxon>Neolewinella</taxon>
    </lineage>
</organism>
<feature type="transmembrane region" description="Helical" evidence="5">
    <location>
        <begin position="196"/>
        <end position="223"/>
    </location>
</feature>
<keyword evidence="5" id="KW-0813">Transport</keyword>
<comment type="similarity">
    <text evidence="5">Belongs to the TatC family.</text>
</comment>
<keyword evidence="4 5" id="KW-0472">Membrane</keyword>
<keyword evidence="5" id="KW-1003">Cell membrane</keyword>
<feature type="transmembrane region" description="Helical" evidence="5">
    <location>
        <begin position="235"/>
        <end position="257"/>
    </location>
</feature>
<dbReference type="InterPro" id="IPR002033">
    <property type="entry name" value="TatC"/>
</dbReference>
<dbReference type="RefSeq" id="WP_168038764.1">
    <property type="nucleotide sequence ID" value="NZ_JAATJH010000005.1"/>
</dbReference>
<dbReference type="Pfam" id="PF00902">
    <property type="entry name" value="TatC"/>
    <property type="match status" value="1"/>
</dbReference>
<comment type="caution">
    <text evidence="5">Lacks conserved residue(s) required for the propagation of feature annotation.</text>
</comment>
<keyword evidence="7" id="KW-1185">Reference proteome</keyword>
<evidence type="ECO:0000313" key="7">
    <source>
        <dbReference type="Proteomes" id="UP000770785"/>
    </source>
</evidence>
<protein>
    <recommendedName>
        <fullName evidence="5">Sec-independent protein translocase protein TatC</fullName>
    </recommendedName>
</protein>
<evidence type="ECO:0000256" key="5">
    <source>
        <dbReference type="HAMAP-Rule" id="MF_00902"/>
    </source>
</evidence>
<keyword evidence="3 5" id="KW-1133">Transmembrane helix</keyword>
<gene>
    <name evidence="5" type="primary">tatC</name>
    <name evidence="6" type="ORF">GGR27_003077</name>
</gene>
<accession>A0ABX0XEM2</accession>
<keyword evidence="5" id="KW-0811">Translocation</keyword>
<comment type="function">
    <text evidence="5">Part of the twin-arginine translocation (Tat) system that transports large folded proteins containing a characteristic twin-arginine motif in their signal peptide across membranes.</text>
</comment>
<comment type="caution">
    <text evidence="6">The sequence shown here is derived from an EMBL/GenBank/DDBJ whole genome shotgun (WGS) entry which is preliminary data.</text>
</comment>
<dbReference type="HAMAP" id="MF_00902">
    <property type="entry name" value="TatC"/>
    <property type="match status" value="1"/>
</dbReference>
<dbReference type="PRINTS" id="PR01840">
    <property type="entry name" value="TATCFAMILY"/>
</dbReference>
<reference evidence="6 7" key="1">
    <citation type="submission" date="2020-03" db="EMBL/GenBank/DDBJ databases">
        <title>Genomic Encyclopedia of Type Strains, Phase IV (KMG-IV): sequencing the most valuable type-strain genomes for metagenomic binning, comparative biology and taxonomic classification.</title>
        <authorList>
            <person name="Goeker M."/>
        </authorList>
    </citation>
    <scope>NUCLEOTIDE SEQUENCE [LARGE SCALE GENOMIC DNA]</scope>
    <source>
        <strain evidence="6 7">DSM 105096</strain>
    </source>
</reference>
<evidence type="ECO:0000313" key="6">
    <source>
        <dbReference type="EMBL" id="NJC27560.1"/>
    </source>
</evidence>
<proteinExistence type="inferred from homology"/>
<evidence type="ECO:0000256" key="4">
    <source>
        <dbReference type="ARBA" id="ARBA00023136"/>
    </source>
</evidence>
<comment type="subcellular location">
    <subcellularLocation>
        <location evidence="5">Cell membrane</location>
        <topology evidence="5">Multi-pass membrane protein</topology>
    </subcellularLocation>
    <subcellularLocation>
        <location evidence="1">Membrane</location>
        <topology evidence="1">Multi-pass membrane protein</topology>
    </subcellularLocation>
</comment>
<dbReference type="PANTHER" id="PTHR30371">
    <property type="entry name" value="SEC-INDEPENDENT PROTEIN TRANSLOCASE PROTEIN TATC"/>
    <property type="match status" value="1"/>
</dbReference>
<dbReference type="EMBL" id="JAATJH010000005">
    <property type="protein sequence ID" value="NJC27560.1"/>
    <property type="molecule type" value="Genomic_DNA"/>
</dbReference>
<dbReference type="PANTHER" id="PTHR30371:SF0">
    <property type="entry name" value="SEC-INDEPENDENT PROTEIN TRANSLOCASE PROTEIN TATC, CHLOROPLASTIC-RELATED"/>
    <property type="match status" value="1"/>
</dbReference>
<name>A0ABX0XEM2_9BACT</name>
<feature type="transmembrane region" description="Helical" evidence="5">
    <location>
        <begin position="107"/>
        <end position="128"/>
    </location>
</feature>
<evidence type="ECO:0000256" key="2">
    <source>
        <dbReference type="ARBA" id="ARBA00022692"/>
    </source>
</evidence>
<feature type="transmembrane region" description="Helical" evidence="5">
    <location>
        <begin position="40"/>
        <end position="57"/>
    </location>
</feature>
<dbReference type="NCBIfam" id="TIGR00945">
    <property type="entry name" value="tatC"/>
    <property type="match status" value="1"/>
</dbReference>
<comment type="subunit">
    <text evidence="5">Forms a complex with TatA.</text>
</comment>
<evidence type="ECO:0000256" key="3">
    <source>
        <dbReference type="ARBA" id="ARBA00022989"/>
    </source>
</evidence>
<keyword evidence="2 5" id="KW-0812">Transmembrane</keyword>
<sequence>MPLDQMNVDDWEMDEHGRPLPPVEKEMSFIDHLEELRWHVVRSLVAILIGGIGLFIFRDWYFERILFGPMQADFISYEYICKWTGGSLCLAPPESITVQAIGMGEQFITSVKMAFVGGFVIAFPYVFYEFWSFIRPGLYAKEQQATRWVILISSLLFFIGISFGFLVVAPFGTYFLTNFTVGGAENIPTMDSVIGYMTMFTLPAALIFELPIVVHFLASFGLVTAEAMRKYRKHSLIGILILASVMTPPDVVTQVLIAVPLYSLYEISIFVAKRAQRKYEADLDAPLDSTAR</sequence>
<keyword evidence="5" id="KW-0653">Protein transport</keyword>
<feature type="transmembrane region" description="Helical" evidence="5">
    <location>
        <begin position="148"/>
        <end position="176"/>
    </location>
</feature>
<evidence type="ECO:0000256" key="1">
    <source>
        <dbReference type="ARBA" id="ARBA00004141"/>
    </source>
</evidence>
<dbReference type="Proteomes" id="UP000770785">
    <property type="component" value="Unassembled WGS sequence"/>
</dbReference>